<sequence length="167" mass="18995">MTGYINYLNLPLDPRLRDLLEAWERLRPAADTLPAYDVPAQAAFAPASDHLCIVQIRHEPGRKGPRYFIIQDGPGTAAELGFDMTGRYLDEISELPEFQTMLESDYDIVRKSGRPRSYAEEHHLDNSLRQIVGIQFPFAADGKTVDHILEVTYRIDLGREDPGQQRN</sequence>
<dbReference type="AlphaFoldDB" id="A0A4R6WLX1"/>
<dbReference type="OrthoDB" id="8480244at2"/>
<comment type="caution">
    <text evidence="1">The sequence shown here is derived from an EMBL/GenBank/DDBJ whole genome shotgun (WGS) entry which is preliminary data.</text>
</comment>
<name>A0A4R6WLX1_9PROT</name>
<evidence type="ECO:0000313" key="1">
    <source>
        <dbReference type="EMBL" id="TDQ81962.1"/>
    </source>
</evidence>
<evidence type="ECO:0000313" key="2">
    <source>
        <dbReference type="Proteomes" id="UP000295783"/>
    </source>
</evidence>
<accession>A0A4R6WLX1</accession>
<proteinExistence type="predicted"/>
<organism evidence="1 2">
    <name type="scientific">Dongia mobilis</name>
    <dbReference type="NCBI Taxonomy" id="578943"/>
    <lineage>
        <taxon>Bacteria</taxon>
        <taxon>Pseudomonadati</taxon>
        <taxon>Pseudomonadota</taxon>
        <taxon>Alphaproteobacteria</taxon>
        <taxon>Rhodospirillales</taxon>
        <taxon>Dongiaceae</taxon>
        <taxon>Dongia</taxon>
    </lineage>
</organism>
<evidence type="ECO:0008006" key="3">
    <source>
        <dbReference type="Google" id="ProtNLM"/>
    </source>
</evidence>
<protein>
    <recommendedName>
        <fullName evidence="3">PAS domain-containing protein</fullName>
    </recommendedName>
</protein>
<gene>
    <name evidence="1" type="ORF">A8950_1782</name>
</gene>
<dbReference type="EMBL" id="SNYW01000008">
    <property type="protein sequence ID" value="TDQ81962.1"/>
    <property type="molecule type" value="Genomic_DNA"/>
</dbReference>
<keyword evidence="2" id="KW-1185">Reference proteome</keyword>
<dbReference type="RefSeq" id="WP_133613293.1">
    <property type="nucleotide sequence ID" value="NZ_SNYW01000008.1"/>
</dbReference>
<dbReference type="Proteomes" id="UP000295783">
    <property type="component" value="Unassembled WGS sequence"/>
</dbReference>
<reference evidence="1 2" key="1">
    <citation type="submission" date="2019-03" db="EMBL/GenBank/DDBJ databases">
        <title>Genomic Encyclopedia of Type Strains, Phase III (KMG-III): the genomes of soil and plant-associated and newly described type strains.</title>
        <authorList>
            <person name="Whitman W."/>
        </authorList>
    </citation>
    <scope>NUCLEOTIDE SEQUENCE [LARGE SCALE GENOMIC DNA]</scope>
    <source>
        <strain evidence="1 2">CGMCC 1.7660</strain>
    </source>
</reference>